<proteinExistence type="predicted"/>
<feature type="region of interest" description="Disordered" evidence="2">
    <location>
        <begin position="279"/>
        <end position="312"/>
    </location>
</feature>
<evidence type="ECO:0000256" key="1">
    <source>
        <dbReference type="SAM" id="Coils"/>
    </source>
</evidence>
<keyword evidence="1" id="KW-0175">Coiled coil</keyword>
<dbReference type="HOGENOM" id="CLU_022884_0_0_1"/>
<evidence type="ECO:0000256" key="2">
    <source>
        <dbReference type="SAM" id="MobiDB-lite"/>
    </source>
</evidence>
<reference evidence="4 5" key="1">
    <citation type="submission" date="2014-02" db="EMBL/GenBank/DDBJ databases">
        <title>The Genome Sequence of Trichophyton interdigitale MR816.</title>
        <authorList>
            <consortium name="The Broad Institute Genomics Platform"/>
            <person name="Cuomo C.A."/>
            <person name="White T.C."/>
            <person name="Graser Y."/>
            <person name="Martinez-Rossi N."/>
            <person name="Heitman J."/>
            <person name="Young S.K."/>
            <person name="Zeng Q."/>
            <person name="Gargeya S."/>
            <person name="Abouelleil A."/>
            <person name="Alvarado L."/>
            <person name="Chapman S.B."/>
            <person name="Gainer-Dewar J."/>
            <person name="Goldberg J."/>
            <person name="Griggs A."/>
            <person name="Gujja S."/>
            <person name="Hansen M."/>
            <person name="Howarth C."/>
            <person name="Imamovic A."/>
            <person name="Larimer J."/>
            <person name="Martinez D."/>
            <person name="Murphy C."/>
            <person name="Pearson M.D."/>
            <person name="Persinoti G."/>
            <person name="Poon T."/>
            <person name="Priest M."/>
            <person name="Roberts A.D."/>
            <person name="Saif S."/>
            <person name="Shea T.D."/>
            <person name="Sykes S.N."/>
            <person name="Wortman J."/>
            <person name="Nusbaum C."/>
            <person name="Birren B."/>
        </authorList>
    </citation>
    <scope>NUCLEOTIDE SEQUENCE [LARGE SCALE GENOMIC DNA]</scope>
    <source>
        <strain evidence="4 5">MR816</strain>
    </source>
</reference>
<feature type="domain" description="SIS" evidence="3">
    <location>
        <begin position="97"/>
        <end position="247"/>
    </location>
</feature>
<dbReference type="GO" id="GO:0097367">
    <property type="term" value="F:carbohydrate derivative binding"/>
    <property type="evidence" value="ECO:0007669"/>
    <property type="project" value="InterPro"/>
</dbReference>
<dbReference type="SUPFAM" id="SSF53697">
    <property type="entry name" value="SIS domain"/>
    <property type="match status" value="1"/>
</dbReference>
<evidence type="ECO:0000313" key="5">
    <source>
        <dbReference type="Proteomes" id="UP000024533"/>
    </source>
</evidence>
<keyword evidence="5" id="KW-1185">Reference proteome</keyword>
<dbReference type="STRING" id="1215338.A0A059J4Z6"/>
<feature type="compositionally biased region" description="Low complexity" evidence="2">
    <location>
        <begin position="279"/>
        <end position="293"/>
    </location>
</feature>
<gene>
    <name evidence="4" type="ORF">H109_05243</name>
</gene>
<dbReference type="OMA" id="PNAKSWV"/>
<dbReference type="GO" id="GO:1901135">
    <property type="term" value="P:carbohydrate derivative metabolic process"/>
    <property type="evidence" value="ECO:0007669"/>
    <property type="project" value="InterPro"/>
</dbReference>
<dbReference type="InterPro" id="IPR046348">
    <property type="entry name" value="SIS_dom_sf"/>
</dbReference>
<dbReference type="InterPro" id="IPR001347">
    <property type="entry name" value="SIS_dom"/>
</dbReference>
<dbReference type="Proteomes" id="UP000024533">
    <property type="component" value="Unassembled WGS sequence"/>
</dbReference>
<dbReference type="PANTHER" id="PTHR38418:SF2">
    <property type="entry name" value="SUGAR ISOMERASE, KPSF_GUTQ (AFU_ORTHOLOGUE AFUA_6G08860)"/>
    <property type="match status" value="1"/>
</dbReference>
<dbReference type="OrthoDB" id="1872003at2759"/>
<feature type="compositionally biased region" description="Low complexity" evidence="2">
    <location>
        <begin position="47"/>
        <end position="58"/>
    </location>
</feature>
<dbReference type="Gene3D" id="3.40.50.10490">
    <property type="entry name" value="Glucose-6-phosphate isomerase like protein, domain 1"/>
    <property type="match status" value="1"/>
</dbReference>
<dbReference type="Pfam" id="PF01380">
    <property type="entry name" value="SIS"/>
    <property type="match status" value="1"/>
</dbReference>
<name>A0A059J4Z6_TRIIM</name>
<sequence>MVSTFYARKRTRQLSPMSPPIVASNPQTIKSSLIPPLPMTPPDPDVDSASSSSPHPSSVDTAIHVIATERAALENLERVYSTNELARNNMERAVEQIANTINAGSKLIVCGVGKSGKIGEKVVATMNSLGIYCSFLHPTEALHGDLGMVRPTDTVLFITYSGKTSELLLVLPHLPPTTSVIVITAYKQPSSCPLLAGSSNANTILLPSPIHEPEEVSFGVCAPTSSTTVALAVGDALALAVARRLHTTPGRGPAEVFKGYHPGGAIGAAAAAAASTSISGSSTPLTSTSTTPSQSMSVNGIPDESEPSLPPAETTLCRSITDIMIPAELIPTASPRNGYPLRVVDVMRASLQGSTSKPWAFIRPGYIVSPRRLRSMVACNDPEDSIENVDRDMSIGQQIEEWIRVPSTSTVDNVRQTLGRPKQNNIASPLNAAMKRDSEGNTVHHKRRVISVINEMTNTVVGFAEEEDLEHSEDMFK</sequence>
<evidence type="ECO:0000259" key="3">
    <source>
        <dbReference type="PROSITE" id="PS51464"/>
    </source>
</evidence>
<dbReference type="AlphaFoldDB" id="A0A059J4Z6"/>
<feature type="coiled-coil region" evidence="1">
    <location>
        <begin position="73"/>
        <end position="103"/>
    </location>
</feature>
<accession>A0A059J4Z6</accession>
<evidence type="ECO:0000313" key="4">
    <source>
        <dbReference type="EMBL" id="KDB22864.1"/>
    </source>
</evidence>
<comment type="caution">
    <text evidence="4">The sequence shown here is derived from an EMBL/GenBank/DDBJ whole genome shotgun (WGS) entry which is preliminary data.</text>
</comment>
<organism evidence="4 5">
    <name type="scientific">Trichophyton interdigitale (strain MR816)</name>
    <dbReference type="NCBI Taxonomy" id="1215338"/>
    <lineage>
        <taxon>Eukaryota</taxon>
        <taxon>Fungi</taxon>
        <taxon>Dikarya</taxon>
        <taxon>Ascomycota</taxon>
        <taxon>Pezizomycotina</taxon>
        <taxon>Eurotiomycetes</taxon>
        <taxon>Eurotiomycetidae</taxon>
        <taxon>Onygenales</taxon>
        <taxon>Arthrodermataceae</taxon>
        <taxon>Trichophyton</taxon>
    </lineage>
</organism>
<feature type="region of interest" description="Disordered" evidence="2">
    <location>
        <begin position="1"/>
        <end position="58"/>
    </location>
</feature>
<dbReference type="EMBL" id="AOKY01000333">
    <property type="protein sequence ID" value="KDB22864.1"/>
    <property type="molecule type" value="Genomic_DNA"/>
</dbReference>
<dbReference type="PANTHER" id="PTHR38418">
    <property type="entry name" value="SUGAR ISOMERASE, KPSF/GUTQ (AFU_ORTHOLOGUE AFUA_6G08860)"/>
    <property type="match status" value="1"/>
</dbReference>
<protein>
    <recommendedName>
        <fullName evidence="3">SIS domain-containing protein</fullName>
    </recommendedName>
</protein>
<dbReference type="PROSITE" id="PS51464">
    <property type="entry name" value="SIS"/>
    <property type="match status" value="1"/>
</dbReference>